<feature type="region of interest" description="Disordered" evidence="1">
    <location>
        <begin position="36"/>
        <end position="139"/>
    </location>
</feature>
<dbReference type="Proteomes" id="UP000324831">
    <property type="component" value="Unassembled WGS sequence"/>
</dbReference>
<name>A0A478FQ76_9MOLU</name>
<evidence type="ECO:0000256" key="1">
    <source>
        <dbReference type="SAM" id="MobiDB-lite"/>
    </source>
</evidence>
<dbReference type="AlphaFoldDB" id="A0A478FQ76"/>
<feature type="compositionally biased region" description="Polar residues" evidence="1">
    <location>
        <begin position="45"/>
        <end position="64"/>
    </location>
</feature>
<comment type="caution">
    <text evidence="2">The sequence shown here is derived from an EMBL/GenBank/DDBJ whole genome shotgun (WGS) entry which is preliminary data.</text>
</comment>
<accession>A0A478FQ76</accession>
<dbReference type="EMBL" id="BIMN01000001">
    <property type="protein sequence ID" value="GCE63044.1"/>
    <property type="molecule type" value="Genomic_DNA"/>
</dbReference>
<evidence type="ECO:0000313" key="3">
    <source>
        <dbReference type="Proteomes" id="UP000324831"/>
    </source>
</evidence>
<protein>
    <submittedName>
        <fullName evidence="2">Uncharacterized protein</fullName>
    </submittedName>
</protein>
<sequence length="139" mass="13759">MASPAAVGAGVVGGTAAVGATSVAAYQAFNKGGTSEETLTLKEAPNSQPGQTQNEQQTDTQLQERTNDAGSAIPDATGKGATDGNTEELPVSPKTPVQNDAEVTDPGTAGTKGNSQEETIPAVTTPAPKPTSNPLPAAS</sequence>
<gene>
    <name evidence="2" type="ORF">MHSWG343_00220</name>
</gene>
<evidence type="ECO:0000313" key="2">
    <source>
        <dbReference type="EMBL" id="GCE63044.1"/>
    </source>
</evidence>
<proteinExistence type="predicted"/>
<organism evidence="2 3">
    <name type="scientific">Candidatus Mycoplasma haematohominis</name>
    <dbReference type="NCBI Taxonomy" id="1494318"/>
    <lineage>
        <taxon>Bacteria</taxon>
        <taxon>Bacillati</taxon>
        <taxon>Mycoplasmatota</taxon>
        <taxon>Mollicutes</taxon>
        <taxon>Mycoplasmataceae</taxon>
        <taxon>Mycoplasma</taxon>
    </lineage>
</organism>
<reference evidence="2 3" key="1">
    <citation type="submission" date="2019-01" db="EMBL/GenBank/DDBJ databases">
        <title>Draft genome sequences of Candidatus Mycoplasma haemohominis SWG34-3 identified from a patient with pyrexia, anemia and liver dysfunction.</title>
        <authorList>
            <person name="Sekizuka T."/>
            <person name="Hattori N."/>
            <person name="Katano H."/>
            <person name="Takuma T."/>
            <person name="Ito T."/>
            <person name="Arai N."/>
            <person name="Yanai R."/>
            <person name="Ishii S."/>
            <person name="Miura Y."/>
            <person name="Tokunaga T."/>
            <person name="Watanabe H."/>
            <person name="Nomura N."/>
            <person name="Eguchi J."/>
            <person name="Arai T."/>
            <person name="Hasegawa H."/>
            <person name="Nakamaki T."/>
            <person name="Wakita T."/>
            <person name="Niki Y."/>
            <person name="Kuroda M."/>
        </authorList>
    </citation>
    <scope>NUCLEOTIDE SEQUENCE [LARGE SCALE GENOMIC DNA]</scope>
    <source>
        <strain evidence="2">SWG34-3</strain>
    </source>
</reference>